<dbReference type="Pfam" id="PF00106">
    <property type="entry name" value="adh_short"/>
    <property type="match status" value="1"/>
</dbReference>
<dbReference type="AlphaFoldDB" id="A0A1M6QJ42"/>
<comment type="similarity">
    <text evidence="1 4">Belongs to the short-chain dehydrogenases/reductases (SDR) family.</text>
</comment>
<dbReference type="PROSITE" id="PS00061">
    <property type="entry name" value="ADH_SHORT"/>
    <property type="match status" value="1"/>
</dbReference>
<dbReference type="OrthoDB" id="9803333at2"/>
<evidence type="ECO:0000256" key="1">
    <source>
        <dbReference type="ARBA" id="ARBA00006484"/>
    </source>
</evidence>
<dbReference type="Gene3D" id="3.40.50.720">
    <property type="entry name" value="NAD(P)-binding Rossmann-like Domain"/>
    <property type="match status" value="1"/>
</dbReference>
<reference evidence="6 7" key="1">
    <citation type="submission" date="2016-11" db="EMBL/GenBank/DDBJ databases">
        <authorList>
            <person name="Jaros S."/>
            <person name="Januszkiewicz K."/>
            <person name="Wedrychowicz H."/>
        </authorList>
    </citation>
    <scope>NUCLEOTIDE SEQUENCE [LARGE SCALE GENOMIC DNA]</scope>
    <source>
        <strain evidence="6 7">DSM 14214</strain>
    </source>
</reference>
<accession>A0A1M6QJ42</accession>
<evidence type="ECO:0000313" key="6">
    <source>
        <dbReference type="EMBL" id="SHK20140.1"/>
    </source>
</evidence>
<dbReference type="GO" id="GO:0008202">
    <property type="term" value="P:steroid metabolic process"/>
    <property type="evidence" value="ECO:0007669"/>
    <property type="project" value="UniProtKB-KW"/>
</dbReference>
<name>A0A1M6QJ42_9FIRM</name>
<evidence type="ECO:0000313" key="7">
    <source>
        <dbReference type="Proteomes" id="UP000183975"/>
    </source>
</evidence>
<proteinExistence type="inferred from homology"/>
<protein>
    <submittedName>
        <fullName evidence="6">3-oxoacyl-[acyl-carrier protein] reductase</fullName>
    </submittedName>
</protein>
<keyword evidence="3" id="KW-0443">Lipid metabolism</keyword>
<keyword evidence="2" id="KW-0560">Oxidoreductase</keyword>
<dbReference type="InterPro" id="IPR002347">
    <property type="entry name" value="SDR_fam"/>
</dbReference>
<dbReference type="GO" id="GO:0016491">
    <property type="term" value="F:oxidoreductase activity"/>
    <property type="evidence" value="ECO:0007669"/>
    <property type="project" value="UniProtKB-KW"/>
</dbReference>
<keyword evidence="3" id="KW-0753">Steroid metabolism</keyword>
<evidence type="ECO:0000259" key="5">
    <source>
        <dbReference type="SMART" id="SM00822"/>
    </source>
</evidence>
<dbReference type="RefSeq" id="WP_072850317.1">
    <property type="nucleotide sequence ID" value="NZ_FRAH01000019.1"/>
</dbReference>
<dbReference type="FunFam" id="3.40.50.720:FF:000173">
    <property type="entry name" value="3-oxoacyl-[acyl-carrier protein] reductase"/>
    <property type="match status" value="1"/>
</dbReference>
<dbReference type="InterPro" id="IPR057326">
    <property type="entry name" value="KR_dom"/>
</dbReference>
<dbReference type="EMBL" id="FRAH01000019">
    <property type="protein sequence ID" value="SHK20140.1"/>
    <property type="molecule type" value="Genomic_DNA"/>
</dbReference>
<dbReference type="SMART" id="SM00822">
    <property type="entry name" value="PKS_KR"/>
    <property type="match status" value="1"/>
</dbReference>
<dbReference type="InterPro" id="IPR036291">
    <property type="entry name" value="NAD(P)-bd_dom_sf"/>
</dbReference>
<keyword evidence="7" id="KW-1185">Reference proteome</keyword>
<dbReference type="NCBIfam" id="NF047420">
    <property type="entry name" value="EF_P_mod_YmfI"/>
    <property type="match status" value="1"/>
</dbReference>
<gene>
    <name evidence="6" type="ORF">SAMN02745138_01328</name>
</gene>
<evidence type="ECO:0000256" key="2">
    <source>
        <dbReference type="ARBA" id="ARBA00023002"/>
    </source>
</evidence>
<dbReference type="SUPFAM" id="SSF51735">
    <property type="entry name" value="NAD(P)-binding Rossmann-fold domains"/>
    <property type="match status" value="1"/>
</dbReference>
<evidence type="ECO:0000256" key="4">
    <source>
        <dbReference type="RuleBase" id="RU000363"/>
    </source>
</evidence>
<evidence type="ECO:0000256" key="3">
    <source>
        <dbReference type="ARBA" id="ARBA00023221"/>
    </source>
</evidence>
<dbReference type="NCBIfam" id="NF005559">
    <property type="entry name" value="PRK07231.1"/>
    <property type="match status" value="1"/>
</dbReference>
<dbReference type="Proteomes" id="UP000183975">
    <property type="component" value="Unassembled WGS sequence"/>
</dbReference>
<dbReference type="NCBIfam" id="NF009466">
    <property type="entry name" value="PRK12826.1-2"/>
    <property type="match status" value="1"/>
</dbReference>
<dbReference type="PRINTS" id="PR00080">
    <property type="entry name" value="SDRFAMILY"/>
</dbReference>
<dbReference type="GO" id="GO:0032787">
    <property type="term" value="P:monocarboxylic acid metabolic process"/>
    <property type="evidence" value="ECO:0007669"/>
    <property type="project" value="UniProtKB-ARBA"/>
</dbReference>
<sequence>MDFTNKTVLVTGSSRGIGKAIAFAFGRAGARVVLNASRSKDQLAEAKKELEEMGVSCMAILADVSDYNACKDMFLQIQDAFGPVDILVNNAGISHIGLFTDMTPEQWQHVLNVNLGSVLNCTHLAIPAMVHNKKGVILNISSMWGEAGASCEAVYSASKGGINAFTKAMAKELGPSGIRVNAIACGVIDTEMNACFSEEERAELADEIALMRFGKPEEVGRFALTLASESASFLTGQIITLDGGML</sequence>
<feature type="domain" description="Ketoreductase" evidence="5">
    <location>
        <begin position="6"/>
        <end position="191"/>
    </location>
</feature>
<organism evidence="6 7">
    <name type="scientific">Anaerotignum lactatifermentans DSM 14214</name>
    <dbReference type="NCBI Taxonomy" id="1121323"/>
    <lineage>
        <taxon>Bacteria</taxon>
        <taxon>Bacillati</taxon>
        <taxon>Bacillota</taxon>
        <taxon>Clostridia</taxon>
        <taxon>Lachnospirales</taxon>
        <taxon>Anaerotignaceae</taxon>
        <taxon>Anaerotignum</taxon>
    </lineage>
</organism>
<dbReference type="InterPro" id="IPR020904">
    <property type="entry name" value="Sc_DH/Rdtase_CS"/>
</dbReference>
<dbReference type="InterPro" id="IPR050259">
    <property type="entry name" value="SDR"/>
</dbReference>
<dbReference type="PANTHER" id="PTHR42879:SF2">
    <property type="entry name" value="3-OXOACYL-[ACYL-CARRIER-PROTEIN] REDUCTASE FABG"/>
    <property type="match status" value="1"/>
</dbReference>
<dbReference type="PANTHER" id="PTHR42879">
    <property type="entry name" value="3-OXOACYL-(ACYL-CARRIER-PROTEIN) REDUCTASE"/>
    <property type="match status" value="1"/>
</dbReference>
<dbReference type="PRINTS" id="PR00081">
    <property type="entry name" value="GDHRDH"/>
</dbReference>